<dbReference type="SUPFAM" id="SSF53756">
    <property type="entry name" value="UDP-Glycosyltransferase/glycogen phosphorylase"/>
    <property type="match status" value="1"/>
</dbReference>
<dbReference type="Proteomes" id="UP000235005">
    <property type="component" value="Unassembled WGS sequence"/>
</dbReference>
<keyword evidence="2" id="KW-1185">Reference proteome</keyword>
<gene>
    <name evidence="1" type="ORF">C0039_13100</name>
</gene>
<name>A0A2N5X1G6_9GAMM</name>
<protein>
    <recommendedName>
        <fullName evidence="3">Glycosyl transferase family 1 domain-containing protein</fullName>
    </recommendedName>
</protein>
<proteinExistence type="predicted"/>
<sequence>MEQKIAVYIINGSSLGGGEMDSILRASMHGGFVLPLQAISVNVRKLCDRMCVQVLEAKDLFHDTHFKNVVIKSSGFFRDLTLSPMLLALAVHKRKLPDLEIGVHCDPLSSPISSTFKIRLATFIYQIFGLIFASRVRFVSVRQLKTFSLLSKLKRHYVDPPCSMITKKYRGTVSVKSGEIANSIAFIGRLSSSAILGDAKNSKFLPELSQALSAMNLTIDIFGGGNQDSVMASLSKLDNVRLNGESLDVEGLLLRTSILVVPSNHEGYCLIAREASLLGSIVLVSPAVAPEIQALPNVVVVREMETTSWIQEIRKHLQ</sequence>
<organism evidence="1 2">
    <name type="scientific">Pseudohalioglobus lutimaris</name>
    <dbReference type="NCBI Taxonomy" id="1737061"/>
    <lineage>
        <taxon>Bacteria</taxon>
        <taxon>Pseudomonadati</taxon>
        <taxon>Pseudomonadota</taxon>
        <taxon>Gammaproteobacteria</taxon>
        <taxon>Cellvibrionales</taxon>
        <taxon>Halieaceae</taxon>
        <taxon>Pseudohalioglobus</taxon>
    </lineage>
</organism>
<dbReference type="Pfam" id="PF13692">
    <property type="entry name" value="Glyco_trans_1_4"/>
    <property type="match status" value="1"/>
</dbReference>
<reference evidence="1 2" key="1">
    <citation type="submission" date="2018-01" db="EMBL/GenBank/DDBJ databases">
        <title>The draft genome sequence of Halioglobus lutimaris HF004.</title>
        <authorList>
            <person name="Du Z.-J."/>
            <person name="Shi M.-J."/>
        </authorList>
    </citation>
    <scope>NUCLEOTIDE SEQUENCE [LARGE SCALE GENOMIC DNA]</scope>
    <source>
        <strain evidence="1 2">HF004</strain>
    </source>
</reference>
<accession>A0A2N5X1G6</accession>
<evidence type="ECO:0000313" key="2">
    <source>
        <dbReference type="Proteomes" id="UP000235005"/>
    </source>
</evidence>
<evidence type="ECO:0008006" key="3">
    <source>
        <dbReference type="Google" id="ProtNLM"/>
    </source>
</evidence>
<dbReference type="RefSeq" id="WP_101518296.1">
    <property type="nucleotide sequence ID" value="NZ_PKUS01000016.1"/>
</dbReference>
<comment type="caution">
    <text evidence="1">The sequence shown here is derived from an EMBL/GenBank/DDBJ whole genome shotgun (WGS) entry which is preliminary data.</text>
</comment>
<dbReference type="Gene3D" id="3.40.50.2000">
    <property type="entry name" value="Glycogen Phosphorylase B"/>
    <property type="match status" value="1"/>
</dbReference>
<evidence type="ECO:0000313" key="1">
    <source>
        <dbReference type="EMBL" id="PLW68327.1"/>
    </source>
</evidence>
<dbReference type="EMBL" id="PKUS01000016">
    <property type="protein sequence ID" value="PLW68327.1"/>
    <property type="molecule type" value="Genomic_DNA"/>
</dbReference>
<dbReference type="AlphaFoldDB" id="A0A2N5X1G6"/>